<dbReference type="SUPFAM" id="SSF50129">
    <property type="entry name" value="GroES-like"/>
    <property type="match status" value="1"/>
</dbReference>
<dbReference type="STRING" id="412690.SAMN04489834_3337"/>
<dbReference type="GO" id="GO:0051903">
    <property type="term" value="F:S-(hydroxymethyl)glutathione dehydrogenase [NAD(P)+] activity"/>
    <property type="evidence" value="ECO:0007669"/>
    <property type="project" value="TreeGrafter"/>
</dbReference>
<dbReference type="InterPro" id="IPR002328">
    <property type="entry name" value="ADH_Zn_CS"/>
</dbReference>
<keyword evidence="4" id="KW-0560">Oxidoreductase</keyword>
<evidence type="ECO:0000313" key="8">
    <source>
        <dbReference type="EMBL" id="SDT29310.1"/>
    </source>
</evidence>
<proteinExistence type="inferred from homology"/>
<keyword evidence="3 6" id="KW-0862">Zinc</keyword>
<dbReference type="Gene3D" id="3.90.180.10">
    <property type="entry name" value="Medium-chain alcohol dehydrogenases, catalytic domain"/>
    <property type="match status" value="1"/>
</dbReference>
<dbReference type="EMBL" id="LT629742">
    <property type="protein sequence ID" value="SDT29310.1"/>
    <property type="molecule type" value="Genomic_DNA"/>
</dbReference>
<evidence type="ECO:0000256" key="1">
    <source>
        <dbReference type="ARBA" id="ARBA00008072"/>
    </source>
</evidence>
<keyword evidence="9" id="KW-1185">Reference proteome</keyword>
<dbReference type="GO" id="GO:0046294">
    <property type="term" value="P:formaldehyde catabolic process"/>
    <property type="evidence" value="ECO:0007669"/>
    <property type="project" value="TreeGrafter"/>
</dbReference>
<reference evidence="9" key="1">
    <citation type="submission" date="2016-10" db="EMBL/GenBank/DDBJ databases">
        <authorList>
            <person name="Varghese N."/>
            <person name="Submissions S."/>
        </authorList>
    </citation>
    <scope>NUCLEOTIDE SEQUENCE [LARGE SCALE GENOMIC DNA]</scope>
    <source>
        <strain evidence="9">DSM 21772</strain>
    </source>
</reference>
<evidence type="ECO:0000259" key="7">
    <source>
        <dbReference type="SMART" id="SM00829"/>
    </source>
</evidence>
<dbReference type="InterPro" id="IPR013154">
    <property type="entry name" value="ADH-like_N"/>
</dbReference>
<evidence type="ECO:0000256" key="4">
    <source>
        <dbReference type="ARBA" id="ARBA00023002"/>
    </source>
</evidence>
<dbReference type="Proteomes" id="UP000181956">
    <property type="component" value="Chromosome I"/>
</dbReference>
<comment type="similarity">
    <text evidence="1 6">Belongs to the zinc-containing alcohol dehydrogenase family.</text>
</comment>
<evidence type="ECO:0000256" key="6">
    <source>
        <dbReference type="RuleBase" id="RU361277"/>
    </source>
</evidence>
<gene>
    <name evidence="8" type="ORF">SAMN04489834_3337</name>
</gene>
<dbReference type="SUPFAM" id="SSF51735">
    <property type="entry name" value="NAD(P)-binding Rossmann-fold domains"/>
    <property type="match status" value="1"/>
</dbReference>
<keyword evidence="2 6" id="KW-0479">Metal-binding</keyword>
<dbReference type="SMART" id="SM00829">
    <property type="entry name" value="PKS_ER"/>
    <property type="match status" value="1"/>
</dbReference>
<accession>A0A1H1Z6I0</accession>
<dbReference type="InterPro" id="IPR020843">
    <property type="entry name" value="ER"/>
</dbReference>
<dbReference type="InterPro" id="IPR036291">
    <property type="entry name" value="NAD(P)-bd_dom_sf"/>
</dbReference>
<feature type="domain" description="Enoyl reductase (ER)" evidence="7">
    <location>
        <begin position="16"/>
        <end position="370"/>
    </location>
</feature>
<dbReference type="PANTHER" id="PTHR43880">
    <property type="entry name" value="ALCOHOL DEHYDROGENASE"/>
    <property type="match status" value="1"/>
</dbReference>
<dbReference type="PANTHER" id="PTHR43880:SF12">
    <property type="entry name" value="ALCOHOL DEHYDROGENASE CLASS-3"/>
    <property type="match status" value="1"/>
</dbReference>
<dbReference type="Pfam" id="PF08240">
    <property type="entry name" value="ADH_N"/>
    <property type="match status" value="1"/>
</dbReference>
<dbReference type="Gene3D" id="3.40.50.720">
    <property type="entry name" value="NAD(P)-binding Rossmann-like Domain"/>
    <property type="match status" value="1"/>
</dbReference>
<dbReference type="RefSeq" id="WP_083365036.1">
    <property type="nucleotide sequence ID" value="NZ_LT629742.1"/>
</dbReference>
<dbReference type="InterPro" id="IPR011032">
    <property type="entry name" value="GroES-like_sf"/>
</dbReference>
<dbReference type="Pfam" id="PF00107">
    <property type="entry name" value="ADH_zinc_N"/>
    <property type="match status" value="1"/>
</dbReference>
<dbReference type="GO" id="GO:0005829">
    <property type="term" value="C:cytosol"/>
    <property type="evidence" value="ECO:0007669"/>
    <property type="project" value="TreeGrafter"/>
</dbReference>
<comment type="cofactor">
    <cofactor evidence="6">
        <name>Zn(2+)</name>
        <dbReference type="ChEBI" id="CHEBI:29105"/>
    </cofactor>
</comment>
<name>A0A1H1Z6I0_9MICO</name>
<sequence length="383" mass="39009">MRSAILRAAGLPRPYAQSRPLGIEQLANPTPRAGEVGVRIVRASLCHSDLSVVNGSRPRPLPMAIGHEAAGIVDVVGDGVQGITPGDHVVLVFVPSCGDCRACVAGRPALCSRAAAANASGDLLHGEAVLRDSGGQRVNHHLGVSGFADYAVVAAESLVVIDKDVPFDVAAMFGCAALTGMGAVLNTADMQAGQSLIVFGLGAVGLTAVMAAAQIEGTTVIAIDPNLDKHSLARSVGATAVGTPEQAAGLVAEHAGDGVDIAVEAVGSARVMEACLGLLTRGGALVSVGLPHPEQQLGVQALQFAGMGKRLLGSYMGDAVPARDIPAYIELWRAGALPMELLHSDTVTLDAINEALDALEEGRVVRRVIAMDKIDDAATSSAA</sequence>
<dbReference type="PROSITE" id="PS00059">
    <property type="entry name" value="ADH_ZINC"/>
    <property type="match status" value="1"/>
</dbReference>
<organism evidence="8 9">
    <name type="scientific">Microterricola viridarii</name>
    <dbReference type="NCBI Taxonomy" id="412690"/>
    <lineage>
        <taxon>Bacteria</taxon>
        <taxon>Bacillati</taxon>
        <taxon>Actinomycetota</taxon>
        <taxon>Actinomycetes</taxon>
        <taxon>Micrococcales</taxon>
        <taxon>Microbacteriaceae</taxon>
        <taxon>Microterricola</taxon>
    </lineage>
</organism>
<evidence type="ECO:0000256" key="3">
    <source>
        <dbReference type="ARBA" id="ARBA00022833"/>
    </source>
</evidence>
<evidence type="ECO:0000256" key="5">
    <source>
        <dbReference type="ARBA" id="ARBA00023027"/>
    </source>
</evidence>
<dbReference type="OrthoDB" id="334894at2"/>
<evidence type="ECO:0000256" key="2">
    <source>
        <dbReference type="ARBA" id="ARBA00022723"/>
    </source>
</evidence>
<keyword evidence="5" id="KW-0520">NAD</keyword>
<evidence type="ECO:0000313" key="9">
    <source>
        <dbReference type="Proteomes" id="UP000181956"/>
    </source>
</evidence>
<dbReference type="AlphaFoldDB" id="A0A1H1Z6I0"/>
<dbReference type="InterPro" id="IPR013149">
    <property type="entry name" value="ADH-like_C"/>
</dbReference>
<protein>
    <submittedName>
        <fullName evidence="8">Alcohol dehydrogenase</fullName>
    </submittedName>
</protein>
<dbReference type="GO" id="GO:0008270">
    <property type="term" value="F:zinc ion binding"/>
    <property type="evidence" value="ECO:0007669"/>
    <property type="project" value="InterPro"/>
</dbReference>